<dbReference type="InterPro" id="IPR000306">
    <property type="entry name" value="Znf_FYVE"/>
</dbReference>
<dbReference type="Gene3D" id="2.130.10.10">
    <property type="entry name" value="YVTN repeat-like/Quinoprotein amine dehydrogenase"/>
    <property type="match status" value="2"/>
</dbReference>
<evidence type="ECO:0000256" key="4">
    <source>
        <dbReference type="ARBA" id="ARBA00022737"/>
    </source>
</evidence>
<dbReference type="InterPro" id="IPR019775">
    <property type="entry name" value="WD40_repeat_CS"/>
</dbReference>
<dbReference type="PROSITE" id="PS50082">
    <property type="entry name" value="WD_REPEATS_2"/>
    <property type="match status" value="3"/>
</dbReference>
<dbReference type="PROSITE" id="PS50294">
    <property type="entry name" value="WD_REPEATS_REGION"/>
    <property type="match status" value="2"/>
</dbReference>
<dbReference type="Gene3D" id="3.30.40.10">
    <property type="entry name" value="Zinc/RING finger domain, C3HC4 (zinc finger)"/>
    <property type="match status" value="1"/>
</dbReference>
<comment type="caution">
    <text evidence="11">The sequence shown here is derived from an EMBL/GenBank/DDBJ whole genome shotgun (WGS) entry which is preliminary data.</text>
</comment>
<name>A0A8T0DBR0_9TREM</name>
<dbReference type="InterPro" id="IPR001680">
    <property type="entry name" value="WD40_rpt"/>
</dbReference>
<keyword evidence="6 8" id="KW-0863">Zinc-finger</keyword>
<dbReference type="PANTHER" id="PTHR46189">
    <property type="entry name" value="LD41958P"/>
    <property type="match status" value="1"/>
</dbReference>
<dbReference type="InterPro" id="IPR015943">
    <property type="entry name" value="WD40/YVTN_repeat-like_dom_sf"/>
</dbReference>
<evidence type="ECO:0000256" key="2">
    <source>
        <dbReference type="ARBA" id="ARBA00022574"/>
    </source>
</evidence>
<evidence type="ECO:0000313" key="11">
    <source>
        <dbReference type="EMBL" id="KAF8564882.1"/>
    </source>
</evidence>
<dbReference type="Pfam" id="PF01363">
    <property type="entry name" value="FYVE"/>
    <property type="match status" value="1"/>
</dbReference>
<feature type="repeat" description="WD" evidence="9">
    <location>
        <begin position="21"/>
        <end position="52"/>
    </location>
</feature>
<reference evidence="11 12" key="1">
    <citation type="submission" date="2019-07" db="EMBL/GenBank/DDBJ databases">
        <title>Annotation for the trematode Paragonimus westermani.</title>
        <authorList>
            <person name="Choi Y.-J."/>
        </authorList>
    </citation>
    <scope>NUCLEOTIDE SEQUENCE [LARGE SCALE GENOMIC DNA]</scope>
    <source>
        <strain evidence="11">180907_Pwestermani</strain>
    </source>
</reference>
<dbReference type="InterPro" id="IPR036322">
    <property type="entry name" value="WD40_repeat_dom_sf"/>
</dbReference>
<evidence type="ECO:0000256" key="3">
    <source>
        <dbReference type="ARBA" id="ARBA00022723"/>
    </source>
</evidence>
<dbReference type="InterPro" id="IPR011011">
    <property type="entry name" value="Znf_FYVE_PHD"/>
</dbReference>
<dbReference type="CDD" id="cd15718">
    <property type="entry name" value="FYVE_WDFY1_like"/>
    <property type="match status" value="1"/>
</dbReference>
<keyword evidence="5" id="KW-0967">Endosome</keyword>
<evidence type="ECO:0000313" key="12">
    <source>
        <dbReference type="Proteomes" id="UP000699462"/>
    </source>
</evidence>
<dbReference type="GO" id="GO:0008270">
    <property type="term" value="F:zinc ion binding"/>
    <property type="evidence" value="ECO:0007669"/>
    <property type="project" value="UniProtKB-KW"/>
</dbReference>
<dbReference type="AlphaFoldDB" id="A0A8T0DBR0"/>
<dbReference type="FunFam" id="3.30.40.10:FF:000105">
    <property type="entry name" value="WD repeat and FYVE domain-containing protein 2"/>
    <property type="match status" value="1"/>
</dbReference>
<dbReference type="InterPro" id="IPR020472">
    <property type="entry name" value="WD40_PAC1"/>
</dbReference>
<protein>
    <recommendedName>
        <fullName evidence="10">FYVE-type domain-containing protein</fullName>
    </recommendedName>
</protein>
<feature type="domain" description="FYVE-type" evidence="10">
    <location>
        <begin position="302"/>
        <end position="373"/>
    </location>
</feature>
<evidence type="ECO:0000256" key="7">
    <source>
        <dbReference type="ARBA" id="ARBA00022833"/>
    </source>
</evidence>
<dbReference type="PANTHER" id="PTHR46189:SF1">
    <property type="entry name" value="LD41958P"/>
    <property type="match status" value="1"/>
</dbReference>
<organism evidence="11 12">
    <name type="scientific">Paragonimus westermani</name>
    <dbReference type="NCBI Taxonomy" id="34504"/>
    <lineage>
        <taxon>Eukaryota</taxon>
        <taxon>Metazoa</taxon>
        <taxon>Spiralia</taxon>
        <taxon>Lophotrochozoa</taxon>
        <taxon>Platyhelminthes</taxon>
        <taxon>Trematoda</taxon>
        <taxon>Digenea</taxon>
        <taxon>Plagiorchiida</taxon>
        <taxon>Troglotremata</taxon>
        <taxon>Troglotrematidae</taxon>
        <taxon>Paragonimus</taxon>
    </lineage>
</organism>
<dbReference type="SMART" id="SM00064">
    <property type="entry name" value="FYVE"/>
    <property type="match status" value="1"/>
</dbReference>
<evidence type="ECO:0000256" key="8">
    <source>
        <dbReference type="PROSITE-ProRule" id="PRU00091"/>
    </source>
</evidence>
<dbReference type="InterPro" id="IPR017455">
    <property type="entry name" value="Znf_FYVE-rel"/>
</dbReference>
<dbReference type="Proteomes" id="UP000699462">
    <property type="component" value="Unassembled WGS sequence"/>
</dbReference>
<keyword evidence="7" id="KW-0862">Zinc</keyword>
<proteinExistence type="predicted"/>
<keyword evidence="2 9" id="KW-0853">WD repeat</keyword>
<dbReference type="Pfam" id="PF00400">
    <property type="entry name" value="WD40"/>
    <property type="match status" value="2"/>
</dbReference>
<dbReference type="SUPFAM" id="SSF50978">
    <property type="entry name" value="WD40 repeat-like"/>
    <property type="match status" value="1"/>
</dbReference>
<keyword evidence="12" id="KW-1185">Reference proteome</keyword>
<evidence type="ECO:0000256" key="1">
    <source>
        <dbReference type="ARBA" id="ARBA00004412"/>
    </source>
</evidence>
<feature type="repeat" description="WD" evidence="9">
    <location>
        <begin position="383"/>
        <end position="420"/>
    </location>
</feature>
<dbReference type="PRINTS" id="PR00320">
    <property type="entry name" value="GPROTEINBRPT"/>
</dbReference>
<dbReference type="OrthoDB" id="63070at2759"/>
<dbReference type="PROSITE" id="PS50178">
    <property type="entry name" value="ZF_FYVE"/>
    <property type="match status" value="1"/>
</dbReference>
<accession>A0A8T0DBR0</accession>
<evidence type="ECO:0000256" key="5">
    <source>
        <dbReference type="ARBA" id="ARBA00022753"/>
    </source>
</evidence>
<dbReference type="PROSITE" id="PS00678">
    <property type="entry name" value="WD_REPEATS_1"/>
    <property type="match status" value="2"/>
</dbReference>
<dbReference type="SMART" id="SM00320">
    <property type="entry name" value="WD40"/>
    <property type="match status" value="5"/>
</dbReference>
<keyword evidence="4" id="KW-0677">Repeat</keyword>
<evidence type="ECO:0000256" key="6">
    <source>
        <dbReference type="ARBA" id="ARBA00022771"/>
    </source>
</evidence>
<dbReference type="InterPro" id="IPR042234">
    <property type="entry name" value="WDFY1/WDFY2"/>
</dbReference>
<sequence>MAAVIHDLQRDARKPELAFRIDGFGCDINDAIFLPENECIVTGTEDRTLRVWMRRDTGRFWPSALEVLPSPVSSLFYCSQVRCIYAGLDNGTVMEFFLSEDLNHLDHRRDYLSHTARICGIISPVDMKWIITTSKDRTVAWYSSENGKRLGGHQLEAAGTCLEYDAGSHYIFVGDVSGRVTLLSFTQSGNQGDCRVIRELCAHGQAVTCLSWDSGNSRLFSSSADHSVILWDIGGAKGAAMELQSHTKEVTSVYWWIGGNSHNVNGLTRNVDQCRGLAVSGGYDGILTFWFMDPGRMETPTWSDSDVCQICGTPFFWNVKKMWNIMSVGVRQHHCRRCGKAVCDKCSPYRSSLPAMGFERDVRMCNVCGPSITDEDRRSLAILFDARHPIVRLRVEENLKLLLTVGKDRVVKVWDIKSLA</sequence>
<dbReference type="GO" id="GO:0005769">
    <property type="term" value="C:early endosome"/>
    <property type="evidence" value="ECO:0007669"/>
    <property type="project" value="UniProtKB-SubCell"/>
</dbReference>
<dbReference type="SUPFAM" id="SSF57903">
    <property type="entry name" value="FYVE/PHD zinc finger"/>
    <property type="match status" value="1"/>
</dbReference>
<gene>
    <name evidence="11" type="ORF">P879_07234</name>
</gene>
<evidence type="ECO:0000256" key="9">
    <source>
        <dbReference type="PROSITE-ProRule" id="PRU00221"/>
    </source>
</evidence>
<comment type="subcellular location">
    <subcellularLocation>
        <location evidence="1">Early endosome</location>
    </subcellularLocation>
</comment>
<dbReference type="InterPro" id="IPR013083">
    <property type="entry name" value="Znf_RING/FYVE/PHD"/>
</dbReference>
<feature type="repeat" description="WD" evidence="9">
    <location>
        <begin position="200"/>
        <end position="233"/>
    </location>
</feature>
<evidence type="ECO:0000259" key="10">
    <source>
        <dbReference type="PROSITE" id="PS50178"/>
    </source>
</evidence>
<dbReference type="EMBL" id="JTDF01007698">
    <property type="protein sequence ID" value="KAF8564882.1"/>
    <property type="molecule type" value="Genomic_DNA"/>
</dbReference>
<keyword evidence="3" id="KW-0479">Metal-binding</keyword>